<evidence type="ECO:0000313" key="1">
    <source>
        <dbReference type="EMBL" id="RXH01460.1"/>
    </source>
</evidence>
<sequence length="60" mass="6516">MKSASGSPSNIDRAGRSRRRADLVFTARRRVQLLRDLNEQVKVLGLDLGAGGKVPPQTLS</sequence>
<proteinExistence type="predicted"/>
<dbReference type="Proteomes" id="UP000290174">
    <property type="component" value="Unassembled WGS sequence"/>
</dbReference>
<evidence type="ECO:0000313" key="2">
    <source>
        <dbReference type="Proteomes" id="UP000290174"/>
    </source>
</evidence>
<dbReference type="AlphaFoldDB" id="A0A4Q0QWA6"/>
<protein>
    <submittedName>
        <fullName evidence="1">Uncharacterized protein</fullName>
    </submittedName>
</protein>
<name>A0A4Q0QWA6_9BRAD</name>
<reference evidence="1 2" key="1">
    <citation type="submission" date="2018-11" db="EMBL/GenBank/DDBJ databases">
        <title>Bradyrhizobium sp. nov., isolated from effective nodules of peanut in China.</title>
        <authorList>
            <person name="Li Y."/>
        </authorList>
    </citation>
    <scope>NUCLEOTIDE SEQUENCE [LARGE SCALE GENOMIC DNA]</scope>
    <source>
        <strain evidence="1 2">CCBAU 51770</strain>
    </source>
</reference>
<comment type="caution">
    <text evidence="1">The sequence shown here is derived from an EMBL/GenBank/DDBJ whole genome shotgun (WGS) entry which is preliminary data.</text>
</comment>
<dbReference type="EMBL" id="RKMK01000004">
    <property type="protein sequence ID" value="RXH01460.1"/>
    <property type="molecule type" value="Genomic_DNA"/>
</dbReference>
<organism evidence="1 2">
    <name type="scientific">Bradyrhizobium zhanjiangense</name>
    <dbReference type="NCBI Taxonomy" id="1325107"/>
    <lineage>
        <taxon>Bacteria</taxon>
        <taxon>Pseudomonadati</taxon>
        <taxon>Pseudomonadota</taxon>
        <taxon>Alphaproteobacteria</taxon>
        <taxon>Hyphomicrobiales</taxon>
        <taxon>Nitrobacteraceae</taxon>
        <taxon>Bradyrhizobium</taxon>
    </lineage>
</organism>
<gene>
    <name evidence="1" type="ORF">EAS61_07085</name>
</gene>
<accession>A0A4Q0QWA6</accession>